<reference evidence="2 3" key="1">
    <citation type="journal article" date="2012" name="Mol. Microbiol.">
        <title>The genetic and structural basis of two distinct terminal side branch residues in stewartan and amylovoran exopolysaccharides and their potential role in host adaptation.</title>
        <authorList>
            <person name="Wang X."/>
            <person name="Yang F."/>
            <person name="von Bodman S.B."/>
        </authorList>
    </citation>
    <scope>NUCLEOTIDE SEQUENCE [LARGE SCALE GENOMIC DNA]</scope>
    <source>
        <strain evidence="2 3">DC283</strain>
    </source>
</reference>
<feature type="transmembrane region" description="Helical" evidence="1">
    <location>
        <begin position="12"/>
        <end position="29"/>
    </location>
</feature>
<evidence type="ECO:0000256" key="1">
    <source>
        <dbReference type="SAM" id="Phobius"/>
    </source>
</evidence>
<name>H3RL20_PANSE</name>
<dbReference type="EMBL" id="AHIE01000039">
    <property type="protein sequence ID" value="EHT98015.1"/>
    <property type="molecule type" value="Genomic_DNA"/>
</dbReference>
<organism evidence="2 3">
    <name type="scientific">Pantoea stewartii subsp. stewartii DC283</name>
    <dbReference type="NCBI Taxonomy" id="660596"/>
    <lineage>
        <taxon>Bacteria</taxon>
        <taxon>Pseudomonadati</taxon>
        <taxon>Pseudomonadota</taxon>
        <taxon>Gammaproteobacteria</taxon>
        <taxon>Enterobacterales</taxon>
        <taxon>Erwiniaceae</taxon>
        <taxon>Pantoea</taxon>
    </lineage>
</organism>
<sequence>MPKILKKHLNQSIMLMVIFIDLNMFFIGIKRIDLSCE</sequence>
<dbReference type="Proteomes" id="UP000005050">
    <property type="component" value="Unassembled WGS sequence"/>
</dbReference>
<keyword evidence="1" id="KW-1133">Transmembrane helix</keyword>
<proteinExistence type="predicted"/>
<protein>
    <submittedName>
        <fullName evidence="2">Uncharacterized protein</fullName>
    </submittedName>
</protein>
<gene>
    <name evidence="2" type="ORF">CKS_4509</name>
</gene>
<evidence type="ECO:0000313" key="3">
    <source>
        <dbReference type="Proteomes" id="UP000005050"/>
    </source>
</evidence>
<keyword evidence="1" id="KW-0812">Transmembrane</keyword>
<keyword evidence="1" id="KW-0472">Membrane</keyword>
<dbReference type="PATRIC" id="fig|660596.6.peg.5122"/>
<dbReference type="AlphaFoldDB" id="H3RL20"/>
<accession>H3RL20</accession>
<evidence type="ECO:0000313" key="2">
    <source>
        <dbReference type="EMBL" id="EHT98015.1"/>
    </source>
</evidence>
<comment type="caution">
    <text evidence="2">The sequence shown here is derived from an EMBL/GenBank/DDBJ whole genome shotgun (WGS) entry which is preliminary data.</text>
</comment>